<evidence type="ECO:0000313" key="7">
    <source>
        <dbReference type="EMBL" id="CYX43154.1"/>
    </source>
</evidence>
<dbReference type="InterPro" id="IPR002052">
    <property type="entry name" value="DNA_methylase_N6_adenine_CS"/>
</dbReference>
<dbReference type="InterPro" id="IPR002295">
    <property type="entry name" value="N4/N6-MTase_EcoPI_Mod-like"/>
</dbReference>
<dbReference type="InterPro" id="IPR029063">
    <property type="entry name" value="SAM-dependent_MTases_sf"/>
</dbReference>
<proteinExistence type="inferred from homology"/>
<evidence type="ECO:0000256" key="3">
    <source>
        <dbReference type="ARBA" id="ARBA00022679"/>
    </source>
</evidence>
<keyword evidence="4" id="KW-0949">S-adenosyl-L-methionine</keyword>
<dbReference type="GO" id="GO:0009007">
    <property type="term" value="F:site-specific DNA-methyltransferase (adenine-specific) activity"/>
    <property type="evidence" value="ECO:0007669"/>
    <property type="project" value="UniProtKB-EC"/>
</dbReference>
<dbReference type="GO" id="GO:0008170">
    <property type="term" value="F:N-methyltransferase activity"/>
    <property type="evidence" value="ECO:0007669"/>
    <property type="project" value="InterPro"/>
</dbReference>
<dbReference type="EMBL" id="FILR01000006">
    <property type="protein sequence ID" value="CYX43154.1"/>
    <property type="molecule type" value="Genomic_DNA"/>
</dbReference>
<keyword evidence="3 7" id="KW-0808">Transferase</keyword>
<dbReference type="GO" id="GO:0009307">
    <property type="term" value="P:DNA restriction-modification system"/>
    <property type="evidence" value="ECO:0007669"/>
    <property type="project" value="UniProtKB-KW"/>
</dbReference>
<feature type="domain" description="DNA methylase N-4/N-6" evidence="6">
    <location>
        <begin position="274"/>
        <end position="503"/>
    </location>
</feature>
<gene>
    <name evidence="7" type="primary">dam3</name>
    <name evidence="7" type="ORF">ERS132525_00860</name>
    <name evidence="8" type="ORF">SHY70_10050</name>
</gene>
<evidence type="ECO:0000256" key="4">
    <source>
        <dbReference type="ARBA" id="ARBA00022691"/>
    </source>
</evidence>
<dbReference type="PRINTS" id="PR00506">
    <property type="entry name" value="D21N6MTFRASE"/>
</dbReference>
<dbReference type="RefSeq" id="WP_044684336.1">
    <property type="nucleotide sequence ID" value="NZ_CEDO01000084.1"/>
</dbReference>
<evidence type="ECO:0000256" key="1">
    <source>
        <dbReference type="ARBA" id="ARBA00006594"/>
    </source>
</evidence>
<feature type="domain" description="DNA methylase N-4/N-6" evidence="6">
    <location>
        <begin position="748"/>
        <end position="882"/>
    </location>
</feature>
<dbReference type="Proteomes" id="UP001270004">
    <property type="component" value="Unassembled WGS sequence"/>
</dbReference>
<dbReference type="EMBL" id="JAWWZK010000025">
    <property type="protein sequence ID" value="MDX5038613.1"/>
    <property type="molecule type" value="Genomic_DNA"/>
</dbReference>
<keyword evidence="5" id="KW-0680">Restriction system</keyword>
<dbReference type="Pfam" id="PF01555">
    <property type="entry name" value="N6_N4_Mtase"/>
    <property type="match status" value="2"/>
</dbReference>
<protein>
    <submittedName>
        <fullName evidence="7">DNA adenine methylase</fullName>
        <ecNumber evidence="7">2.1.1.72</ecNumber>
    </submittedName>
    <submittedName>
        <fullName evidence="8">DNA methyltransferase</fullName>
    </submittedName>
</protein>
<evidence type="ECO:0000256" key="5">
    <source>
        <dbReference type="ARBA" id="ARBA00022747"/>
    </source>
</evidence>
<organism evidence="7 9">
    <name type="scientific">Streptococcus suis</name>
    <dbReference type="NCBI Taxonomy" id="1307"/>
    <lineage>
        <taxon>Bacteria</taxon>
        <taxon>Bacillati</taxon>
        <taxon>Bacillota</taxon>
        <taxon>Bacilli</taxon>
        <taxon>Lactobacillales</taxon>
        <taxon>Streptococcaceae</taxon>
        <taxon>Streptococcus</taxon>
    </lineage>
</organism>
<keyword evidence="2 7" id="KW-0489">Methyltransferase</keyword>
<comment type="caution">
    <text evidence="7">The sequence shown here is derived from an EMBL/GenBank/DDBJ whole genome shotgun (WGS) entry which is preliminary data.</text>
</comment>
<accession>A0A123U8T5</accession>
<evidence type="ECO:0000313" key="8">
    <source>
        <dbReference type="EMBL" id="MDX5038613.1"/>
    </source>
</evidence>
<evidence type="ECO:0000256" key="2">
    <source>
        <dbReference type="ARBA" id="ARBA00022603"/>
    </source>
</evidence>
<name>A0A123U8T5_STRSU</name>
<dbReference type="AlphaFoldDB" id="A0A123U8T5"/>
<reference evidence="7 9" key="1">
    <citation type="submission" date="2016-02" db="EMBL/GenBank/DDBJ databases">
        <authorList>
            <consortium name="Pathogen Informatics"/>
        </authorList>
    </citation>
    <scope>NUCLEOTIDE SEQUENCE [LARGE SCALE GENOMIC DNA]</scope>
    <source>
        <strain evidence="7 9">SS985</strain>
    </source>
</reference>
<sequence length="964" mass="111396">MELIKILNYQGNKASLMPFISENIHKYISPGEKVCDLFAGSGSVGAYLKGNYSVVANDAELYSSIISSSLLNTPSTNLLLKAKKAFFKGFVANYRMLLSYHEETVAKERRLLASDSTNGLISLYESFPTIWNGLDKLINYKQLAKDNQYNLFLHYYSGSYFGIEQSIQIDSIIKTIHEVNSIETQHVFLSCLFYAMNETVFSKDGHMAQPLNIEKNSTRHLKQRKRNVISYFEAKLDEFIEKSPESEPIKKSRVFNQDMSALLKDPEFNQQRIKLIYADPPYTDMQYSRYYHLLNVAAKYDYPKPTISRGKFTKGLYTEGRNQSDLSKKSAARRRLEELFNYCHKNRVMLALSYAYPKDESNQKTDRYTVSIEELVDIAKRVFGNKRVQIELRDYQHANNRNSSTKEVFEYLILCGQEVHKSQYDLIKLKNEIKGLVPTSKNPVYNTHLYWSQKSFNIIDSLITHLSSENDIVFDPFMGSGVTVLEAVQGNMNRMGIGCDVNEMSKFITGNILNDIPHSDLNPLFSNLENKLNDLSRYYETKCDKCNGIGITSKVVFDKPERTTNNFSIKAISYTCPNCKKRVKEPDEDDYTKFSTVENDRYVPNIHLMQNSKIAVGTSDRISDIFTPRNFSVLNEIVEYIQATGKDEDRNVLNYLLMSVLHLAKITDTHSNSQWPLWIPKSNCVEKNIIDLLRRRIKNLVKAQKYIIQHYAKSKLVSNYSELDTNYALILTKGSQYITNDDIPDNSISLIITDPPYMDQVLYSEYMQLYKPFIGVGFNLQDEIIVSPAPERNKSKDEYFTLLYEVFNMCKRKLKENNIMCLFFHDSNLDVWVKLLQILESNGFKFISQEHIKKSKTIKNILSPKKSLSGDAVLFFENTRQELPRPITSTSVEDIKDSVVMLAKKLLEKHGDLSTPELYDLGIMEMLIENGWIEQLSKKYKSLVEIFEEHFIWKKDSAKWHLQS</sequence>
<evidence type="ECO:0000313" key="9">
    <source>
        <dbReference type="Proteomes" id="UP000071601"/>
    </source>
</evidence>
<dbReference type="SUPFAM" id="SSF53335">
    <property type="entry name" value="S-adenosyl-L-methionine-dependent methyltransferases"/>
    <property type="match status" value="3"/>
</dbReference>
<reference evidence="8" key="2">
    <citation type="submission" date="2023-11" db="EMBL/GenBank/DDBJ databases">
        <title>Antimicrobial resistance in invasive Streptococcus suis isolated in Spain and the associated genetic mechanisms.</title>
        <authorList>
            <person name="Uruen C."/>
            <person name="Arenas J.A."/>
        </authorList>
    </citation>
    <scope>NUCLEOTIDE SEQUENCE</scope>
    <source>
        <strain evidence="8">Ss_70</strain>
    </source>
</reference>
<comment type="similarity">
    <text evidence="1">Belongs to the N(4)/N(6)-methyltransferase family.</text>
</comment>
<dbReference type="GO" id="GO:0003677">
    <property type="term" value="F:DNA binding"/>
    <property type="evidence" value="ECO:0007669"/>
    <property type="project" value="InterPro"/>
</dbReference>
<dbReference type="Gene3D" id="3.40.50.150">
    <property type="entry name" value="Vaccinia Virus protein VP39"/>
    <property type="match status" value="3"/>
</dbReference>
<dbReference type="Proteomes" id="UP000071601">
    <property type="component" value="Unassembled WGS sequence"/>
</dbReference>
<dbReference type="InterPro" id="IPR002941">
    <property type="entry name" value="DNA_methylase_N4/N6"/>
</dbReference>
<dbReference type="GO" id="GO:0032259">
    <property type="term" value="P:methylation"/>
    <property type="evidence" value="ECO:0007669"/>
    <property type="project" value="UniProtKB-KW"/>
</dbReference>
<evidence type="ECO:0000259" key="6">
    <source>
        <dbReference type="Pfam" id="PF01555"/>
    </source>
</evidence>
<dbReference type="EC" id="2.1.1.72" evidence="7"/>
<dbReference type="PROSITE" id="PS00092">
    <property type="entry name" value="N6_MTASE"/>
    <property type="match status" value="1"/>
</dbReference>